<proteinExistence type="inferred from homology"/>
<comment type="similarity">
    <text evidence="1">Belongs to the zinc-associated anti-sigma factor (ZAS) superfamily. Anti-sigma-W factor family.</text>
</comment>
<name>A0ABQ2L9X3_9BACL</name>
<evidence type="ECO:0000313" key="5">
    <source>
        <dbReference type="Proteomes" id="UP000606653"/>
    </source>
</evidence>
<dbReference type="EMBL" id="BMLN01000014">
    <property type="protein sequence ID" value="GGO08007.1"/>
    <property type="molecule type" value="Genomic_DNA"/>
</dbReference>
<sequence length="207" mass="23231">MECKQAVSFMHDYLDGDLPSEQARELKSHLDNCFECRAAFRRLEETEMMLFAANRKSEAVSVSDDMTDRIMSFLPQPKKHNPAWNWVRRHPALTAAAAFILIMLGTSINFWNADNQLVVRGSDLERVQVAGNTVIVPEGTTVSGDLTIERGKLEIYGEVEGNVTVIDGSAYQASTARVAGQVKDINQAFDWVWYKLGNIVSEVAYRQ</sequence>
<feature type="domain" description="Putative zinc-finger" evidence="3">
    <location>
        <begin position="3"/>
        <end position="37"/>
    </location>
</feature>
<dbReference type="InterPro" id="IPR041916">
    <property type="entry name" value="Anti_sigma_zinc_sf"/>
</dbReference>
<accession>A0ABQ2L9X3</accession>
<evidence type="ECO:0000313" key="4">
    <source>
        <dbReference type="EMBL" id="GGO08007.1"/>
    </source>
</evidence>
<dbReference type="Pfam" id="PF13490">
    <property type="entry name" value="zf-HC2"/>
    <property type="match status" value="1"/>
</dbReference>
<evidence type="ECO:0000256" key="2">
    <source>
        <dbReference type="ARBA" id="ARBA00024438"/>
    </source>
</evidence>
<dbReference type="RefSeq" id="WP_018978850.1">
    <property type="nucleotide sequence ID" value="NZ_BMLN01000014.1"/>
</dbReference>
<reference evidence="5" key="1">
    <citation type="journal article" date="2019" name="Int. J. Syst. Evol. Microbiol.">
        <title>The Global Catalogue of Microorganisms (GCM) 10K type strain sequencing project: providing services to taxonomists for standard genome sequencing and annotation.</title>
        <authorList>
            <consortium name="The Broad Institute Genomics Platform"/>
            <consortium name="The Broad Institute Genome Sequencing Center for Infectious Disease"/>
            <person name="Wu L."/>
            <person name="Ma J."/>
        </authorList>
    </citation>
    <scope>NUCLEOTIDE SEQUENCE [LARGE SCALE GENOMIC DNA]</scope>
    <source>
        <strain evidence="5">CGMCC 1.6964</strain>
    </source>
</reference>
<organism evidence="4 5">
    <name type="scientific">Saccharibacillus kuerlensis</name>
    <dbReference type="NCBI Taxonomy" id="459527"/>
    <lineage>
        <taxon>Bacteria</taxon>
        <taxon>Bacillati</taxon>
        <taxon>Bacillota</taxon>
        <taxon>Bacilli</taxon>
        <taxon>Bacillales</taxon>
        <taxon>Paenibacillaceae</taxon>
        <taxon>Saccharibacillus</taxon>
    </lineage>
</organism>
<dbReference type="Proteomes" id="UP000606653">
    <property type="component" value="Unassembled WGS sequence"/>
</dbReference>
<evidence type="ECO:0000259" key="3">
    <source>
        <dbReference type="Pfam" id="PF13490"/>
    </source>
</evidence>
<comment type="caution">
    <text evidence="4">The sequence shown here is derived from an EMBL/GenBank/DDBJ whole genome shotgun (WGS) entry which is preliminary data.</text>
</comment>
<protein>
    <recommendedName>
        <fullName evidence="2">Anti-sigma-W factor RsiW</fullName>
    </recommendedName>
</protein>
<keyword evidence="5" id="KW-1185">Reference proteome</keyword>
<gene>
    <name evidence="4" type="ORF">GCM10010969_37050</name>
</gene>
<evidence type="ECO:0000256" key="1">
    <source>
        <dbReference type="ARBA" id="ARBA00024353"/>
    </source>
</evidence>
<dbReference type="InterPro" id="IPR027383">
    <property type="entry name" value="Znf_put"/>
</dbReference>
<dbReference type="Gene3D" id="1.10.10.1320">
    <property type="entry name" value="Anti-sigma factor, zinc-finger domain"/>
    <property type="match status" value="1"/>
</dbReference>